<name>A0A252EDK6_9PROT</name>
<accession>A0A252EDK6</accession>
<dbReference type="EMBL" id="JOOZ01000164">
    <property type="protein sequence ID" value="OUL64561.1"/>
    <property type="molecule type" value="Genomic_DNA"/>
</dbReference>
<evidence type="ECO:0000313" key="1">
    <source>
        <dbReference type="EMBL" id="OUL64561.1"/>
    </source>
</evidence>
<evidence type="ECO:0000313" key="2">
    <source>
        <dbReference type="Proteomes" id="UP000195072"/>
    </source>
</evidence>
<reference evidence="1 2" key="1">
    <citation type="submission" date="2014-06" db="EMBL/GenBank/DDBJ databases">
        <authorList>
            <person name="Ju J."/>
            <person name="Zhang J."/>
        </authorList>
    </citation>
    <scope>NUCLEOTIDE SEQUENCE [LARGE SCALE GENOMIC DNA]</scope>
    <source>
        <strain evidence="1">DmL_050</strain>
    </source>
</reference>
<sequence length="156" mass="17137">ELNADLITEIAAATLDSSLDPPTWRWRIGWQHNFTVQTTGSNLHPQAPAARQAIIAVADRAAIWWSPDIKSRWRVPNDPALVTTALARQTDATIIAKLHGALWGTQRRLWAVTLPQDLAWGIDLGDVIGISAPAPGLEDRQLARVVSEHMQATDQT</sequence>
<comment type="caution">
    <text evidence="1">The sequence shown here is derived from an EMBL/GenBank/DDBJ whole genome shotgun (WGS) entry which is preliminary data.</text>
</comment>
<gene>
    <name evidence="1" type="ORF">HK16_04115</name>
</gene>
<dbReference type="AlphaFoldDB" id="A0A252EDK6"/>
<dbReference type="Proteomes" id="UP000195072">
    <property type="component" value="Unassembled WGS sequence"/>
</dbReference>
<protein>
    <submittedName>
        <fullName evidence="1">Uncharacterized protein</fullName>
    </submittedName>
</protein>
<feature type="non-terminal residue" evidence="1">
    <location>
        <position position="1"/>
    </location>
</feature>
<feature type="non-terminal residue" evidence="1">
    <location>
        <position position="156"/>
    </location>
</feature>
<proteinExistence type="predicted"/>
<organism evidence="1 2">
    <name type="scientific">Acetobacter senegalensis</name>
    <dbReference type="NCBI Taxonomy" id="446692"/>
    <lineage>
        <taxon>Bacteria</taxon>
        <taxon>Pseudomonadati</taxon>
        <taxon>Pseudomonadota</taxon>
        <taxon>Alphaproteobacteria</taxon>
        <taxon>Acetobacterales</taxon>
        <taxon>Acetobacteraceae</taxon>
        <taxon>Acetobacter</taxon>
    </lineage>
</organism>